<dbReference type="InterPro" id="IPR000719">
    <property type="entry name" value="Prot_kinase_dom"/>
</dbReference>
<dbReference type="EMBL" id="JALJOR010000004">
    <property type="protein sequence ID" value="KAK9818169.1"/>
    <property type="molecule type" value="Genomic_DNA"/>
</dbReference>
<dbReference type="AlphaFoldDB" id="A0AAW1Q7W5"/>
<dbReference type="PROSITE" id="PS00108">
    <property type="entry name" value="PROTEIN_KINASE_ST"/>
    <property type="match status" value="1"/>
</dbReference>
<dbReference type="InterPro" id="IPR011009">
    <property type="entry name" value="Kinase-like_dom_sf"/>
</dbReference>
<keyword evidence="1" id="KW-0723">Serine/threonine-protein kinase</keyword>
<evidence type="ECO:0000256" key="1">
    <source>
        <dbReference type="ARBA" id="ARBA00022527"/>
    </source>
</evidence>
<comment type="caution">
    <text evidence="7">The sequence shown here is derived from an EMBL/GenBank/DDBJ whole genome shotgun (WGS) entry which is preliminary data.</text>
</comment>
<evidence type="ECO:0000256" key="2">
    <source>
        <dbReference type="ARBA" id="ARBA00022679"/>
    </source>
</evidence>
<reference evidence="7 8" key="1">
    <citation type="journal article" date="2024" name="Nat. Commun.">
        <title>Phylogenomics reveals the evolutionary origins of lichenization in chlorophyte algae.</title>
        <authorList>
            <person name="Puginier C."/>
            <person name="Libourel C."/>
            <person name="Otte J."/>
            <person name="Skaloud P."/>
            <person name="Haon M."/>
            <person name="Grisel S."/>
            <person name="Petersen M."/>
            <person name="Berrin J.G."/>
            <person name="Delaux P.M."/>
            <person name="Dal Grande F."/>
            <person name="Keller J."/>
        </authorList>
    </citation>
    <scope>NUCLEOTIDE SEQUENCE [LARGE SCALE GENOMIC DNA]</scope>
    <source>
        <strain evidence="7 8">SAG 2043</strain>
    </source>
</reference>
<evidence type="ECO:0000259" key="6">
    <source>
        <dbReference type="PROSITE" id="PS50011"/>
    </source>
</evidence>
<keyword evidence="3" id="KW-0547">Nucleotide-binding</keyword>
<dbReference type="Gene3D" id="3.30.200.20">
    <property type="entry name" value="Phosphorylase Kinase, domain 1"/>
    <property type="match status" value="1"/>
</dbReference>
<keyword evidence="5" id="KW-0067">ATP-binding</keyword>
<keyword evidence="4" id="KW-0418">Kinase</keyword>
<dbReference type="PANTHER" id="PTHR24349">
    <property type="entry name" value="SERINE/THREONINE-PROTEIN KINASE"/>
    <property type="match status" value="1"/>
</dbReference>
<protein>
    <recommendedName>
        <fullName evidence="6">Protein kinase domain-containing protein</fullName>
    </recommendedName>
</protein>
<dbReference type="InterPro" id="IPR050205">
    <property type="entry name" value="CDPK_Ser/Thr_kinases"/>
</dbReference>
<name>A0AAW1Q7W5_9CHLO</name>
<dbReference type="Pfam" id="PF00069">
    <property type="entry name" value="Pkinase"/>
    <property type="match status" value="1"/>
</dbReference>
<dbReference type="Proteomes" id="UP001489004">
    <property type="component" value="Unassembled WGS sequence"/>
</dbReference>
<dbReference type="Gene3D" id="1.10.510.10">
    <property type="entry name" value="Transferase(Phosphotransferase) domain 1"/>
    <property type="match status" value="1"/>
</dbReference>
<keyword evidence="2" id="KW-0808">Transferase</keyword>
<organism evidence="7 8">
    <name type="scientific">[Myrmecia] bisecta</name>
    <dbReference type="NCBI Taxonomy" id="41462"/>
    <lineage>
        <taxon>Eukaryota</taxon>
        <taxon>Viridiplantae</taxon>
        <taxon>Chlorophyta</taxon>
        <taxon>core chlorophytes</taxon>
        <taxon>Trebouxiophyceae</taxon>
        <taxon>Trebouxiales</taxon>
        <taxon>Trebouxiaceae</taxon>
        <taxon>Myrmecia</taxon>
    </lineage>
</organism>
<evidence type="ECO:0000256" key="4">
    <source>
        <dbReference type="ARBA" id="ARBA00022777"/>
    </source>
</evidence>
<sequence>MQRRAQLPCHGLTAVVNTQAAVTASTGERTLLKTGKEYAVKVIPKHREGASEQHILQKFSLEAQIMTSLGGRPEAVRLHGLYQDTTHVYMVTELCRGGDLETHLKVNGRMTEKESARVIHDVLNVLAECHRQSICYADVKPANFMLKRLYPEPRLPYDRAWPRPLPQREIEVKVVDFGCSTFVAHGTKLKRRTGTPVYMAPELFMRYYGIECDLWAMGMLLYQLLSGRLPFWGGDSSSASPFNVMVAILHQEINTSGAAWEGVSAEAKDLVHRLLDRDFNTRITAAQALKHPWIAANVEEAEERLVLSNVVKLKPRRSSLEGDRRAALPL</sequence>
<dbReference type="PROSITE" id="PS50011">
    <property type="entry name" value="PROTEIN_KINASE_DOM"/>
    <property type="match status" value="1"/>
</dbReference>
<dbReference type="InterPro" id="IPR008271">
    <property type="entry name" value="Ser/Thr_kinase_AS"/>
</dbReference>
<evidence type="ECO:0000256" key="3">
    <source>
        <dbReference type="ARBA" id="ARBA00022741"/>
    </source>
</evidence>
<dbReference type="GO" id="GO:0004674">
    <property type="term" value="F:protein serine/threonine kinase activity"/>
    <property type="evidence" value="ECO:0007669"/>
    <property type="project" value="UniProtKB-KW"/>
</dbReference>
<dbReference type="SUPFAM" id="SSF56112">
    <property type="entry name" value="Protein kinase-like (PK-like)"/>
    <property type="match status" value="1"/>
</dbReference>
<evidence type="ECO:0000256" key="5">
    <source>
        <dbReference type="ARBA" id="ARBA00022840"/>
    </source>
</evidence>
<feature type="domain" description="Protein kinase" evidence="6">
    <location>
        <begin position="1"/>
        <end position="294"/>
    </location>
</feature>
<evidence type="ECO:0000313" key="8">
    <source>
        <dbReference type="Proteomes" id="UP001489004"/>
    </source>
</evidence>
<gene>
    <name evidence="7" type="ORF">WJX72_008161</name>
</gene>
<accession>A0AAW1Q7W5</accession>
<keyword evidence="8" id="KW-1185">Reference proteome</keyword>
<dbReference type="GO" id="GO:0005524">
    <property type="term" value="F:ATP binding"/>
    <property type="evidence" value="ECO:0007669"/>
    <property type="project" value="UniProtKB-KW"/>
</dbReference>
<dbReference type="SMART" id="SM00220">
    <property type="entry name" value="S_TKc"/>
    <property type="match status" value="1"/>
</dbReference>
<proteinExistence type="predicted"/>
<evidence type="ECO:0000313" key="7">
    <source>
        <dbReference type="EMBL" id="KAK9818169.1"/>
    </source>
</evidence>